<dbReference type="Pfam" id="PF01943">
    <property type="entry name" value="Polysacc_synt"/>
    <property type="match status" value="1"/>
</dbReference>
<comment type="subcellular location">
    <subcellularLocation>
        <location evidence="1">Cell membrane</location>
        <topology evidence="1">Multi-pass membrane protein</topology>
    </subcellularLocation>
</comment>
<keyword evidence="4 6" id="KW-1133">Transmembrane helix</keyword>
<reference evidence="7 8" key="1">
    <citation type="submission" date="2020-07" db="EMBL/GenBank/DDBJ databases">
        <title>Stappia sp., F7233, whole genome shotgun sequencing project.</title>
        <authorList>
            <person name="Jiang S."/>
            <person name="Liu Z.W."/>
            <person name="Du Z.J."/>
        </authorList>
    </citation>
    <scope>NUCLEOTIDE SEQUENCE [LARGE SCALE GENOMIC DNA]</scope>
    <source>
        <strain evidence="7 8">F7233</strain>
    </source>
</reference>
<feature type="transmembrane region" description="Helical" evidence="6">
    <location>
        <begin position="310"/>
        <end position="330"/>
    </location>
</feature>
<name>A0A839ADZ3_9HYPH</name>
<keyword evidence="2" id="KW-1003">Cell membrane</keyword>
<accession>A0A839ADZ3</accession>
<feature type="transmembrane region" description="Helical" evidence="6">
    <location>
        <begin position="56"/>
        <end position="82"/>
    </location>
</feature>
<dbReference type="InterPro" id="IPR002797">
    <property type="entry name" value="Polysacc_synth"/>
</dbReference>
<feature type="transmembrane region" description="Helical" evidence="6">
    <location>
        <begin position="185"/>
        <end position="207"/>
    </location>
</feature>
<evidence type="ECO:0000256" key="1">
    <source>
        <dbReference type="ARBA" id="ARBA00004651"/>
    </source>
</evidence>
<sequence>MLMKVIAARNAPVMRFLASGIWISGLRVAGRGALFLATMLMARALSADEFGAVAFVLAYLMVASLVGSFGLEQMALVLIARLRGAGRRGELPMRCRSMLARRAWTLLIVPAGVTGLAVNVLHSPADLLAMFLISLGLSLLAVLSGALRGTDRPLASTIVQELPRGAALLIAALMIHAGLPHALFWWAVLGFLALFLIASLAVTAAAVRHEAKDAQQDTADGGGQAGEAVDMPAQTPFMLILFATNLYVWLVPLLLERLTDIAEVGAFNVAMQYPALVSFASTSLSILYMSRIPFLQQSGTLSKMRAELKAGSGLVLAMALPMIAALVFLGEPLLGLFGEEYRRTYAAMLVITAAQAVAISCGPAGYMLLLTGREKLNLAVMASTNAAGVVVAALLAPSFGHMAAAIGFLVANVSANLFMAFYCVRALAMNTTVSCLVWWPKEARHG</sequence>
<comment type="caution">
    <text evidence="7">The sequence shown here is derived from an EMBL/GenBank/DDBJ whole genome shotgun (WGS) entry which is preliminary data.</text>
</comment>
<evidence type="ECO:0000313" key="8">
    <source>
        <dbReference type="Proteomes" id="UP000541109"/>
    </source>
</evidence>
<feature type="transmembrane region" description="Helical" evidence="6">
    <location>
        <begin position="162"/>
        <end position="179"/>
    </location>
</feature>
<feature type="transmembrane region" description="Helical" evidence="6">
    <location>
        <begin position="127"/>
        <end position="150"/>
    </location>
</feature>
<protein>
    <submittedName>
        <fullName evidence="7">Oligosaccharide flippase family protein</fullName>
    </submittedName>
</protein>
<evidence type="ECO:0000256" key="4">
    <source>
        <dbReference type="ARBA" id="ARBA00022989"/>
    </source>
</evidence>
<keyword evidence="8" id="KW-1185">Reference proteome</keyword>
<keyword evidence="3 6" id="KW-0812">Transmembrane</keyword>
<keyword evidence="5 6" id="KW-0472">Membrane</keyword>
<dbReference type="RefSeq" id="WP_182164234.1">
    <property type="nucleotide sequence ID" value="NZ_JACFXV010000048.1"/>
</dbReference>
<dbReference type="EMBL" id="JACFXV010000048">
    <property type="protein sequence ID" value="MBA5777132.1"/>
    <property type="molecule type" value="Genomic_DNA"/>
</dbReference>
<dbReference type="PANTHER" id="PTHR30250">
    <property type="entry name" value="PST FAMILY PREDICTED COLANIC ACID TRANSPORTER"/>
    <property type="match status" value="1"/>
</dbReference>
<dbReference type="GO" id="GO:0005886">
    <property type="term" value="C:plasma membrane"/>
    <property type="evidence" value="ECO:0007669"/>
    <property type="project" value="UniProtKB-SubCell"/>
</dbReference>
<evidence type="ECO:0000256" key="6">
    <source>
        <dbReference type="SAM" id="Phobius"/>
    </source>
</evidence>
<evidence type="ECO:0000256" key="2">
    <source>
        <dbReference type="ARBA" id="ARBA00022475"/>
    </source>
</evidence>
<evidence type="ECO:0000256" key="5">
    <source>
        <dbReference type="ARBA" id="ARBA00023136"/>
    </source>
</evidence>
<feature type="transmembrane region" description="Helical" evidence="6">
    <location>
        <begin position="376"/>
        <end position="396"/>
    </location>
</feature>
<feature type="transmembrane region" description="Helical" evidence="6">
    <location>
        <begin position="270"/>
        <end position="289"/>
    </location>
</feature>
<dbReference type="Proteomes" id="UP000541109">
    <property type="component" value="Unassembled WGS sequence"/>
</dbReference>
<proteinExistence type="predicted"/>
<dbReference type="InterPro" id="IPR050833">
    <property type="entry name" value="Poly_Biosynth_Transport"/>
</dbReference>
<feature type="transmembrane region" description="Helical" evidence="6">
    <location>
        <begin position="237"/>
        <end position="255"/>
    </location>
</feature>
<dbReference type="AlphaFoldDB" id="A0A839ADZ3"/>
<dbReference type="PANTHER" id="PTHR30250:SF11">
    <property type="entry name" value="O-ANTIGEN TRANSPORTER-RELATED"/>
    <property type="match status" value="1"/>
</dbReference>
<feature type="transmembrane region" description="Helical" evidence="6">
    <location>
        <begin position="103"/>
        <end position="121"/>
    </location>
</feature>
<feature type="transmembrane region" description="Helical" evidence="6">
    <location>
        <begin position="402"/>
        <end position="424"/>
    </location>
</feature>
<feature type="transmembrane region" description="Helical" evidence="6">
    <location>
        <begin position="345"/>
        <end position="369"/>
    </location>
</feature>
<evidence type="ECO:0000313" key="7">
    <source>
        <dbReference type="EMBL" id="MBA5777132.1"/>
    </source>
</evidence>
<gene>
    <name evidence="7" type="ORF">H2509_08340</name>
</gene>
<organism evidence="7 8">
    <name type="scientific">Stappia albiluteola</name>
    <dbReference type="NCBI Taxonomy" id="2758565"/>
    <lineage>
        <taxon>Bacteria</taxon>
        <taxon>Pseudomonadati</taxon>
        <taxon>Pseudomonadota</taxon>
        <taxon>Alphaproteobacteria</taxon>
        <taxon>Hyphomicrobiales</taxon>
        <taxon>Stappiaceae</taxon>
        <taxon>Stappia</taxon>
    </lineage>
</organism>
<evidence type="ECO:0000256" key="3">
    <source>
        <dbReference type="ARBA" id="ARBA00022692"/>
    </source>
</evidence>